<accession>A0AAD6IPI3</accession>
<name>A0AAD6IPI3_PENCN</name>
<evidence type="ECO:0008006" key="4">
    <source>
        <dbReference type="Google" id="ProtNLM"/>
    </source>
</evidence>
<reference evidence="2" key="1">
    <citation type="journal article" date="2023" name="IMA Fungus">
        <title>Comparative genomic study of the Penicillium genus elucidates a diverse pangenome and 15 lateral gene transfer events.</title>
        <authorList>
            <person name="Petersen C."/>
            <person name="Sorensen T."/>
            <person name="Nielsen M.R."/>
            <person name="Sondergaard T.E."/>
            <person name="Sorensen J.L."/>
            <person name="Fitzpatrick D.A."/>
            <person name="Frisvad J.C."/>
            <person name="Nielsen K.L."/>
        </authorList>
    </citation>
    <scope>NUCLEOTIDE SEQUENCE</scope>
    <source>
        <strain evidence="2">IBT 15450</strain>
    </source>
</reference>
<sequence length="68" mass="7548">MFALRNVALSFSLFLSIPVRLMTACTTRSISCASAFVDSKFLASCWTTALSRAGPMKKRFSNLEHLLM</sequence>
<proteinExistence type="predicted"/>
<evidence type="ECO:0000313" key="2">
    <source>
        <dbReference type="EMBL" id="KAJ6057816.1"/>
    </source>
</evidence>
<feature type="signal peptide" evidence="1">
    <location>
        <begin position="1"/>
        <end position="24"/>
    </location>
</feature>
<dbReference type="Proteomes" id="UP001219568">
    <property type="component" value="Unassembled WGS sequence"/>
</dbReference>
<dbReference type="EMBL" id="JAQJZL010000001">
    <property type="protein sequence ID" value="KAJ6057816.1"/>
    <property type="molecule type" value="Genomic_DNA"/>
</dbReference>
<feature type="chain" id="PRO_5042031825" description="Secreted protein" evidence="1">
    <location>
        <begin position="25"/>
        <end position="68"/>
    </location>
</feature>
<protein>
    <recommendedName>
        <fullName evidence="4">Secreted protein</fullName>
    </recommendedName>
</protein>
<reference evidence="2" key="2">
    <citation type="submission" date="2023-01" db="EMBL/GenBank/DDBJ databases">
        <authorList>
            <person name="Petersen C."/>
        </authorList>
    </citation>
    <scope>NUCLEOTIDE SEQUENCE</scope>
    <source>
        <strain evidence="2">IBT 15450</strain>
    </source>
</reference>
<keyword evidence="3" id="KW-1185">Reference proteome</keyword>
<organism evidence="2 3">
    <name type="scientific">Penicillium canescens</name>
    <dbReference type="NCBI Taxonomy" id="5083"/>
    <lineage>
        <taxon>Eukaryota</taxon>
        <taxon>Fungi</taxon>
        <taxon>Dikarya</taxon>
        <taxon>Ascomycota</taxon>
        <taxon>Pezizomycotina</taxon>
        <taxon>Eurotiomycetes</taxon>
        <taxon>Eurotiomycetidae</taxon>
        <taxon>Eurotiales</taxon>
        <taxon>Aspergillaceae</taxon>
        <taxon>Penicillium</taxon>
    </lineage>
</organism>
<comment type="caution">
    <text evidence="2">The sequence shown here is derived from an EMBL/GenBank/DDBJ whole genome shotgun (WGS) entry which is preliminary data.</text>
</comment>
<evidence type="ECO:0000313" key="3">
    <source>
        <dbReference type="Proteomes" id="UP001219568"/>
    </source>
</evidence>
<evidence type="ECO:0000256" key="1">
    <source>
        <dbReference type="SAM" id="SignalP"/>
    </source>
</evidence>
<dbReference type="AlphaFoldDB" id="A0AAD6IPI3"/>
<keyword evidence="1" id="KW-0732">Signal</keyword>
<gene>
    <name evidence="2" type="ORF">N7460_001090</name>
</gene>